<organism evidence="2 3">
    <name type="scientific">Spirosoma aureum</name>
    <dbReference type="NCBI Taxonomy" id="2692134"/>
    <lineage>
        <taxon>Bacteria</taxon>
        <taxon>Pseudomonadati</taxon>
        <taxon>Bacteroidota</taxon>
        <taxon>Cytophagia</taxon>
        <taxon>Cytophagales</taxon>
        <taxon>Cytophagaceae</taxon>
        <taxon>Spirosoma</taxon>
    </lineage>
</organism>
<feature type="transmembrane region" description="Helical" evidence="1">
    <location>
        <begin position="85"/>
        <end position="103"/>
    </location>
</feature>
<keyword evidence="1" id="KW-0812">Transmembrane</keyword>
<evidence type="ECO:0000313" key="2">
    <source>
        <dbReference type="EMBL" id="QIP13721.1"/>
    </source>
</evidence>
<dbReference type="AlphaFoldDB" id="A0A6G9AML9"/>
<name>A0A6G9AML9_9BACT</name>
<evidence type="ECO:0000313" key="3">
    <source>
        <dbReference type="Proteomes" id="UP000501802"/>
    </source>
</evidence>
<dbReference type="RefSeq" id="WP_167209062.1">
    <property type="nucleotide sequence ID" value="NZ_CP050063.1"/>
</dbReference>
<keyword evidence="3" id="KW-1185">Reference proteome</keyword>
<dbReference type="KEGG" id="spib:G8759_14395"/>
<keyword evidence="1" id="KW-0472">Membrane</keyword>
<accession>A0A6G9AML9</accession>
<gene>
    <name evidence="2" type="ORF">G8759_14395</name>
</gene>
<reference evidence="2 3" key="1">
    <citation type="submission" date="2020-03" db="EMBL/GenBank/DDBJ databases">
        <authorList>
            <person name="Kim M.K."/>
        </authorList>
    </citation>
    <scope>NUCLEOTIDE SEQUENCE [LARGE SCALE GENOMIC DNA]</scope>
    <source>
        <strain evidence="2 3">BT328</strain>
    </source>
</reference>
<feature type="transmembrane region" description="Helical" evidence="1">
    <location>
        <begin position="29"/>
        <end position="47"/>
    </location>
</feature>
<feature type="transmembrane region" description="Helical" evidence="1">
    <location>
        <begin position="115"/>
        <end position="141"/>
    </location>
</feature>
<dbReference type="EMBL" id="CP050063">
    <property type="protein sequence ID" value="QIP13721.1"/>
    <property type="molecule type" value="Genomic_DNA"/>
</dbReference>
<proteinExistence type="predicted"/>
<dbReference type="Proteomes" id="UP000501802">
    <property type="component" value="Chromosome"/>
</dbReference>
<protein>
    <submittedName>
        <fullName evidence="2">Uncharacterized protein</fullName>
    </submittedName>
</protein>
<sequence>METLGLLLTIDDKIVNVCSVTQLIDSYRLPVITSVLFFLFFGMAAFVNTRNALETPVAYQSYANYALLFYHRFILGLFDRFTMPIVLSIGLAQALIAVSMFLKGDWFRIGRLGGMVFRIAIFPVGFGSVLPSLLMVALAFIDSKIRNRFGRYASRDERYYPLFDGHAPHELR</sequence>
<keyword evidence="1" id="KW-1133">Transmembrane helix</keyword>
<evidence type="ECO:0000256" key="1">
    <source>
        <dbReference type="SAM" id="Phobius"/>
    </source>
</evidence>